<dbReference type="AlphaFoldDB" id="A0A6C0GLN3"/>
<feature type="signal peptide" evidence="1">
    <location>
        <begin position="1"/>
        <end position="23"/>
    </location>
</feature>
<protein>
    <recommendedName>
        <fullName evidence="4">DUF4251 domain-containing protein</fullName>
    </recommendedName>
</protein>
<gene>
    <name evidence="2" type="ORF">GXP67_19780</name>
</gene>
<evidence type="ECO:0000313" key="3">
    <source>
        <dbReference type="Proteomes" id="UP000480178"/>
    </source>
</evidence>
<keyword evidence="1" id="KW-0732">Signal</keyword>
<evidence type="ECO:0000313" key="2">
    <source>
        <dbReference type="EMBL" id="QHT68724.1"/>
    </source>
</evidence>
<keyword evidence="3" id="KW-1185">Reference proteome</keyword>
<name>A0A6C0GLN3_9BACT</name>
<feature type="chain" id="PRO_5025561695" description="DUF4251 domain-containing protein" evidence="1">
    <location>
        <begin position="24"/>
        <end position="200"/>
    </location>
</feature>
<organism evidence="2 3">
    <name type="scientific">Rhodocytophaga rosea</name>
    <dbReference type="NCBI Taxonomy" id="2704465"/>
    <lineage>
        <taxon>Bacteria</taxon>
        <taxon>Pseudomonadati</taxon>
        <taxon>Bacteroidota</taxon>
        <taxon>Cytophagia</taxon>
        <taxon>Cytophagales</taxon>
        <taxon>Rhodocytophagaceae</taxon>
        <taxon>Rhodocytophaga</taxon>
    </lineage>
</organism>
<dbReference type="KEGG" id="rhoz:GXP67_19780"/>
<dbReference type="EMBL" id="CP048222">
    <property type="protein sequence ID" value="QHT68724.1"/>
    <property type="molecule type" value="Genomic_DNA"/>
</dbReference>
<accession>A0A6C0GLN3</accession>
<evidence type="ECO:0000256" key="1">
    <source>
        <dbReference type="SAM" id="SignalP"/>
    </source>
</evidence>
<evidence type="ECO:0008006" key="4">
    <source>
        <dbReference type="Google" id="ProtNLM"/>
    </source>
</evidence>
<sequence length="200" mass="21743">MKKIFTTLLFSAISVMAFSQDFAKNLTEAKSAYSSKKLSDSRFAMEQMLKELDLAIAKDILKLLPVKMDALNANTKADNVSGSSGSGVGLYVQRTYGTNPKTATVEVINNSPLITTLNAFLSMPLIGSMASDPNQKTVKVQGYKSVLTKTTDTDTNKTNYELQVPMNNTLFTLKMDDATEADILRLAGTVPLPKIAEMAQ</sequence>
<proteinExistence type="predicted"/>
<reference evidence="2 3" key="1">
    <citation type="submission" date="2020-01" db="EMBL/GenBank/DDBJ databases">
        <authorList>
            <person name="Kim M.K."/>
        </authorList>
    </citation>
    <scope>NUCLEOTIDE SEQUENCE [LARGE SCALE GENOMIC DNA]</scope>
    <source>
        <strain evidence="2 3">172606-1</strain>
    </source>
</reference>
<dbReference type="Proteomes" id="UP000480178">
    <property type="component" value="Chromosome"/>
</dbReference>
<dbReference type="RefSeq" id="WP_162444729.1">
    <property type="nucleotide sequence ID" value="NZ_CP048222.1"/>
</dbReference>